<evidence type="ECO:0000313" key="14">
    <source>
        <dbReference type="Proteomes" id="UP000217785"/>
    </source>
</evidence>
<keyword evidence="11 12" id="KW-0472">Membrane</keyword>
<dbReference type="AlphaFoldDB" id="A0A292YN61"/>
<dbReference type="InterPro" id="IPR002585">
    <property type="entry name" value="Cyt-d_ubiquinol_oxidase_su_1"/>
</dbReference>
<keyword evidence="14" id="KW-1185">Reference proteome</keyword>
<evidence type="ECO:0000256" key="10">
    <source>
        <dbReference type="ARBA" id="ARBA00023004"/>
    </source>
</evidence>
<feature type="transmembrane region" description="Helical" evidence="12">
    <location>
        <begin position="20"/>
        <end position="41"/>
    </location>
</feature>
<sequence length="461" mass="52469">MLNVLLARWQFGITTVYHFLFVPLTIGLSVLIALMETMYVRTGDETYKRMAKFWGKMFLVNFALGVVTGIMQEFQFGMNWSAYSRFVGDVFGPPLAIEALAAFFLESTFIAVWLFGWDRLSKRVHLLAIWLTALGVSISALWILTANAFMQEPRGYVIHNGRAEMNNFWALLGNPQLWVEFPHVWFGALSTGAFFITGVSAWYLLKKRHLEEFTRSFKIGILVALASTVLTIVLGHSQAQHLMTSQPMKMAASEAQWNTSQEHAPWSVFAIIDEEHHRNTYNVQIPYLLSILAYNHTYGKVEGINQLQEQYVRTYGPGNYIPPVWVTYWSFRVMVLAGLLMLLLALYGLYLMLKNRLSQHSAFLRAMIGAIFLPYIAHTSGWIMTEMGRQPWVVLGLLRTADGVSPTVTPPMIWTTLLGFGILYLVLGIIDVYLFVRFIRQGPDLEEDTSEMDAKLPHPVT</sequence>
<evidence type="ECO:0000313" key="13">
    <source>
        <dbReference type="EMBL" id="GAX90339.1"/>
    </source>
</evidence>
<keyword evidence="9 12" id="KW-1133">Transmembrane helix</keyword>
<dbReference type="GO" id="GO:0016682">
    <property type="term" value="F:oxidoreductase activity, acting on diphenols and related substances as donors, oxygen as acceptor"/>
    <property type="evidence" value="ECO:0007669"/>
    <property type="project" value="TreeGrafter"/>
</dbReference>
<evidence type="ECO:0000256" key="8">
    <source>
        <dbReference type="ARBA" id="ARBA00022982"/>
    </source>
</evidence>
<evidence type="ECO:0000256" key="2">
    <source>
        <dbReference type="ARBA" id="ARBA00009819"/>
    </source>
</evidence>
<protein>
    <submittedName>
        <fullName evidence="13">Cytochrome d ubiquinol oxidase subunit I</fullName>
    </submittedName>
</protein>
<proteinExistence type="inferred from homology"/>
<dbReference type="GO" id="GO:0019646">
    <property type="term" value="P:aerobic electron transport chain"/>
    <property type="evidence" value="ECO:0007669"/>
    <property type="project" value="InterPro"/>
</dbReference>
<comment type="caution">
    <text evidence="13">The sequence shown here is derived from an EMBL/GenBank/DDBJ whole genome shotgun (WGS) entry which is preliminary data.</text>
</comment>
<evidence type="ECO:0000256" key="11">
    <source>
        <dbReference type="ARBA" id="ARBA00023136"/>
    </source>
</evidence>
<dbReference type="RefSeq" id="WP_096182063.1">
    <property type="nucleotide sequence ID" value="NZ_BDUF01000056.1"/>
</dbReference>
<feature type="transmembrane region" description="Helical" evidence="12">
    <location>
        <begin position="53"/>
        <end position="71"/>
    </location>
</feature>
<feature type="transmembrane region" description="Helical" evidence="12">
    <location>
        <begin position="217"/>
        <end position="239"/>
    </location>
</feature>
<feature type="transmembrane region" description="Helical" evidence="12">
    <location>
        <begin position="362"/>
        <end position="384"/>
    </location>
</feature>
<dbReference type="PANTHER" id="PTHR30365">
    <property type="entry name" value="CYTOCHROME D UBIQUINOL OXIDASE"/>
    <property type="match status" value="1"/>
</dbReference>
<accession>A0A292YN61</accession>
<keyword evidence="8 12" id="KW-0249">Electron transport</keyword>
<evidence type="ECO:0000256" key="9">
    <source>
        <dbReference type="ARBA" id="ARBA00022989"/>
    </source>
</evidence>
<evidence type="ECO:0000256" key="5">
    <source>
        <dbReference type="ARBA" id="ARBA00022617"/>
    </source>
</evidence>
<dbReference type="GO" id="GO:0020037">
    <property type="term" value="F:heme binding"/>
    <property type="evidence" value="ECO:0007669"/>
    <property type="project" value="TreeGrafter"/>
</dbReference>
<reference evidence="14" key="1">
    <citation type="submission" date="2017-07" db="EMBL/GenBank/DDBJ databases">
        <title>Draft genome sequence of Effusibacillus lacus strain skLN1.</title>
        <authorList>
            <person name="Watanabe M."/>
            <person name="Kojima H."/>
            <person name="Fukui M."/>
        </authorList>
    </citation>
    <scope>NUCLEOTIDE SEQUENCE [LARGE SCALE GENOMIC DNA]</scope>
    <source>
        <strain evidence="14">skLN1</strain>
    </source>
</reference>
<keyword evidence="6 12" id="KW-0812">Transmembrane</keyword>
<dbReference type="GO" id="GO:0009055">
    <property type="term" value="F:electron transfer activity"/>
    <property type="evidence" value="ECO:0007669"/>
    <property type="project" value="UniProtKB-UniRule"/>
</dbReference>
<comment type="similarity">
    <text evidence="2 12">Belongs to the cytochrome ubiquinol oxidase subunit 1 family.</text>
</comment>
<evidence type="ECO:0000256" key="3">
    <source>
        <dbReference type="ARBA" id="ARBA00022448"/>
    </source>
</evidence>
<keyword evidence="10 12" id="KW-0408">Iron</keyword>
<keyword evidence="7 12" id="KW-0479">Metal-binding</keyword>
<dbReference type="GO" id="GO:0046872">
    <property type="term" value="F:metal ion binding"/>
    <property type="evidence" value="ECO:0007669"/>
    <property type="project" value="UniProtKB-UniRule"/>
</dbReference>
<gene>
    <name evidence="13" type="ORF">EFBL_1965</name>
</gene>
<evidence type="ECO:0000256" key="6">
    <source>
        <dbReference type="ARBA" id="ARBA00022692"/>
    </source>
</evidence>
<feature type="transmembrane region" description="Helical" evidence="12">
    <location>
        <begin position="329"/>
        <end position="350"/>
    </location>
</feature>
<keyword evidence="5 12" id="KW-0349">Heme</keyword>
<dbReference type="PANTHER" id="PTHR30365:SF15">
    <property type="entry name" value="CYTOCHROME BD UBIQUINOL OXIDASE SUBUNIT 1"/>
    <property type="match status" value="1"/>
</dbReference>
<dbReference type="EMBL" id="BDUF01000056">
    <property type="protein sequence ID" value="GAX90339.1"/>
    <property type="molecule type" value="Genomic_DNA"/>
</dbReference>
<feature type="transmembrane region" description="Helical" evidence="12">
    <location>
        <begin position="91"/>
        <end position="115"/>
    </location>
</feature>
<evidence type="ECO:0000256" key="7">
    <source>
        <dbReference type="ARBA" id="ARBA00022723"/>
    </source>
</evidence>
<evidence type="ECO:0000256" key="12">
    <source>
        <dbReference type="PIRNR" id="PIRNR006446"/>
    </source>
</evidence>
<dbReference type="GO" id="GO:0070069">
    <property type="term" value="C:cytochrome complex"/>
    <property type="evidence" value="ECO:0007669"/>
    <property type="project" value="UniProtKB-UniRule"/>
</dbReference>
<keyword evidence="4 12" id="KW-1003">Cell membrane</keyword>
<keyword evidence="3 12" id="KW-0813">Transport</keyword>
<dbReference type="OrthoDB" id="9807042at2"/>
<evidence type="ECO:0000256" key="1">
    <source>
        <dbReference type="ARBA" id="ARBA00004651"/>
    </source>
</evidence>
<evidence type="ECO:0000256" key="4">
    <source>
        <dbReference type="ARBA" id="ARBA00022475"/>
    </source>
</evidence>
<dbReference type="PIRSF" id="PIRSF006446">
    <property type="entry name" value="Cyt_quinol_oxidase_1"/>
    <property type="match status" value="1"/>
</dbReference>
<feature type="transmembrane region" description="Helical" evidence="12">
    <location>
        <begin position="412"/>
        <end position="436"/>
    </location>
</feature>
<organism evidence="13 14">
    <name type="scientific">Effusibacillus lacus</name>
    <dbReference type="NCBI Taxonomy" id="1348429"/>
    <lineage>
        <taxon>Bacteria</taxon>
        <taxon>Bacillati</taxon>
        <taxon>Bacillota</taxon>
        <taxon>Bacilli</taxon>
        <taxon>Bacillales</taxon>
        <taxon>Alicyclobacillaceae</taxon>
        <taxon>Effusibacillus</taxon>
    </lineage>
</organism>
<dbReference type="Proteomes" id="UP000217785">
    <property type="component" value="Unassembled WGS sequence"/>
</dbReference>
<feature type="transmembrane region" description="Helical" evidence="12">
    <location>
        <begin position="127"/>
        <end position="150"/>
    </location>
</feature>
<dbReference type="GO" id="GO:0005886">
    <property type="term" value="C:plasma membrane"/>
    <property type="evidence" value="ECO:0007669"/>
    <property type="project" value="UniProtKB-SubCell"/>
</dbReference>
<comment type="subcellular location">
    <subcellularLocation>
        <location evidence="1">Cell membrane</location>
        <topology evidence="1">Multi-pass membrane protein</topology>
    </subcellularLocation>
</comment>
<dbReference type="Pfam" id="PF01654">
    <property type="entry name" value="Cyt_bd_oxida_I"/>
    <property type="match status" value="1"/>
</dbReference>
<feature type="transmembrane region" description="Helical" evidence="12">
    <location>
        <begin position="184"/>
        <end position="205"/>
    </location>
</feature>
<name>A0A292YN61_9BACL</name>